<dbReference type="Proteomes" id="UP000183339">
    <property type="component" value="Unassembled WGS sequence"/>
</dbReference>
<dbReference type="InterPro" id="IPR037873">
    <property type="entry name" value="BamE-like"/>
</dbReference>
<evidence type="ECO:0000256" key="3">
    <source>
        <dbReference type="ARBA" id="ARBA00023237"/>
    </source>
</evidence>
<dbReference type="EMBL" id="FOHI01000002">
    <property type="protein sequence ID" value="SES95255.1"/>
    <property type="molecule type" value="Genomic_DNA"/>
</dbReference>
<evidence type="ECO:0000256" key="1">
    <source>
        <dbReference type="ARBA" id="ARBA00022729"/>
    </source>
</evidence>
<feature type="domain" description="Outer membrane protein assembly factor BamE" evidence="6">
    <location>
        <begin position="55"/>
        <end position="123"/>
    </location>
</feature>
<comment type="function">
    <text evidence="4">Part of the outer membrane protein assembly complex, which is involved in assembly and insertion of beta-barrel proteins into the outer membrane.</text>
</comment>
<evidence type="ECO:0000313" key="8">
    <source>
        <dbReference type="Proteomes" id="UP000183339"/>
    </source>
</evidence>
<name>A0A1I0AMZ8_9PROT</name>
<comment type="subcellular location">
    <subcellularLocation>
        <location evidence="4">Cell outer membrane</location>
    </subcellularLocation>
</comment>
<dbReference type="GO" id="GO:1990063">
    <property type="term" value="C:Bam protein complex"/>
    <property type="evidence" value="ECO:0007669"/>
    <property type="project" value="TreeGrafter"/>
</dbReference>
<evidence type="ECO:0000256" key="5">
    <source>
        <dbReference type="SAM" id="MobiDB-lite"/>
    </source>
</evidence>
<dbReference type="InterPro" id="IPR007450">
    <property type="entry name" value="BamE_dom"/>
</dbReference>
<dbReference type="GO" id="GO:0051205">
    <property type="term" value="P:protein insertion into membrane"/>
    <property type="evidence" value="ECO:0007669"/>
    <property type="project" value="UniProtKB-UniRule"/>
</dbReference>
<gene>
    <name evidence="4" type="primary">bamE</name>
    <name evidence="7" type="ORF">SAMN05216412_102308</name>
</gene>
<dbReference type="GO" id="GO:0030674">
    <property type="term" value="F:protein-macromolecule adaptor activity"/>
    <property type="evidence" value="ECO:0007669"/>
    <property type="project" value="TreeGrafter"/>
</dbReference>
<protein>
    <recommendedName>
        <fullName evidence="4">Outer membrane protein assembly factor BamE</fullName>
    </recommendedName>
</protein>
<keyword evidence="3 4" id="KW-0998">Cell outer membrane</keyword>
<dbReference type="InterPro" id="IPR026592">
    <property type="entry name" value="BamE"/>
</dbReference>
<reference evidence="7 8" key="1">
    <citation type="submission" date="2016-10" db="EMBL/GenBank/DDBJ databases">
        <authorList>
            <person name="de Groot N.N."/>
        </authorList>
    </citation>
    <scope>NUCLEOTIDE SEQUENCE [LARGE SCALE GENOMIC DNA]</scope>
    <source>
        <strain evidence="7 8">Nl7</strain>
    </source>
</reference>
<dbReference type="GO" id="GO:0043165">
    <property type="term" value="P:Gram-negative-bacterium-type cell outer membrane assembly"/>
    <property type="evidence" value="ECO:0007669"/>
    <property type="project" value="UniProtKB-UniRule"/>
</dbReference>
<sequence>MHPIVKLFAVSYNVKFALETYVAAMRARIITLAVLLLAGCSSVPSLLYKIEIQQGNVITQEMVNKLKPGMTRSQVRFALGSPMISDAFHENRWDYLYRFEQRGKLVEQRKLTIFFEDDHLVRIDGSFTAPIAFLQSQPQAPEAGTSPESTVLPGGAAMEKSANSVPAQVPTEVPLSAPLSAPPSAPLSAGTETTGTVPILPALPASPPPSPAASLSAGSAEVSSSAAPEAPLPEKPGPRQVPSRATDTGIMDADQPKE</sequence>
<accession>A0A1I0AMZ8</accession>
<dbReference type="Pfam" id="PF04355">
    <property type="entry name" value="BamE"/>
    <property type="match status" value="1"/>
</dbReference>
<dbReference type="HAMAP" id="MF_00925">
    <property type="entry name" value="OM_assembly_BamE"/>
    <property type="match status" value="1"/>
</dbReference>
<dbReference type="Gene3D" id="3.30.1450.10">
    <property type="match status" value="1"/>
</dbReference>
<evidence type="ECO:0000256" key="2">
    <source>
        <dbReference type="ARBA" id="ARBA00023136"/>
    </source>
</evidence>
<evidence type="ECO:0000259" key="6">
    <source>
        <dbReference type="Pfam" id="PF04355"/>
    </source>
</evidence>
<keyword evidence="1 4" id="KW-0732">Signal</keyword>
<evidence type="ECO:0000256" key="4">
    <source>
        <dbReference type="HAMAP-Rule" id="MF_00925"/>
    </source>
</evidence>
<dbReference type="PANTHER" id="PTHR37482">
    <property type="entry name" value="OUTER MEMBRANE PROTEIN ASSEMBLY FACTOR BAME"/>
    <property type="match status" value="1"/>
</dbReference>
<proteinExistence type="inferred from homology"/>
<feature type="region of interest" description="Disordered" evidence="5">
    <location>
        <begin position="138"/>
        <end position="258"/>
    </location>
</feature>
<keyword evidence="2 4" id="KW-0472">Membrane</keyword>
<comment type="similarity">
    <text evidence="4">Belongs to the BamE family.</text>
</comment>
<evidence type="ECO:0000313" key="7">
    <source>
        <dbReference type="EMBL" id="SES95255.1"/>
    </source>
</evidence>
<dbReference type="PANTHER" id="PTHR37482:SF1">
    <property type="entry name" value="OUTER MEMBRANE PROTEIN ASSEMBLY FACTOR BAME"/>
    <property type="match status" value="1"/>
</dbReference>
<comment type="subunit">
    <text evidence="4">Part of the Bam complex.</text>
</comment>
<feature type="compositionally biased region" description="Low complexity" evidence="5">
    <location>
        <begin position="212"/>
        <end position="229"/>
    </location>
</feature>
<organism evidence="7 8">
    <name type="scientific">Nitrosospira multiformis</name>
    <dbReference type="NCBI Taxonomy" id="1231"/>
    <lineage>
        <taxon>Bacteria</taxon>
        <taxon>Pseudomonadati</taxon>
        <taxon>Pseudomonadota</taxon>
        <taxon>Betaproteobacteria</taxon>
        <taxon>Nitrosomonadales</taxon>
        <taxon>Nitrosomonadaceae</taxon>
        <taxon>Nitrosospira</taxon>
    </lineage>
</organism>
<dbReference type="AlphaFoldDB" id="A0A1I0AMZ8"/>